<feature type="domain" description="ABC transmembrane type-1" evidence="11">
    <location>
        <begin position="957"/>
        <end position="1234"/>
    </location>
</feature>
<dbReference type="PANTHER" id="PTHR24223:SF399">
    <property type="entry name" value="ABC TRANSPORTER ATNG"/>
    <property type="match status" value="1"/>
</dbReference>
<evidence type="ECO:0000259" key="11">
    <source>
        <dbReference type="PROSITE" id="PS50929"/>
    </source>
</evidence>
<name>A0A8K0PAY8_9PEZI</name>
<dbReference type="SMART" id="SM00382">
    <property type="entry name" value="AAA"/>
    <property type="match status" value="2"/>
</dbReference>
<sequence>MDASPKTLCSVFYLLTTPRDLDQFVLIQPSIPAGAARVGHDPISCLRIGMNVSADSCSPTADNAFGPAIPPHCRDDFDFTLAFEQYLFTIVPSVLLILAVPWRLWGVLRLQPRIAGLPLRFIKLTTTIVLSCVQLSILALWASNPELPAHIPSVAASGVAFAGCIFLALLSFFEHSRSIRPSFLLNGYLFLTVILDAATLRTLWLLPSINGAIPVLYSVSFGLKLIVLVLEALDKRAYSTIKAQSRSPEEWSGLYSQGLLWWLNGIMYRGASHLLSPTDLYPIVKELSSAYLHLRFTTMRAKEGNKRLRLKWTLFKLFKTSLLLPIIPRLVQIAFTLGQPFLLRGLLNFLVERTDEQDVRVGYGLIGAYGLVYFGMAVSTTFYWHRHYRFLFAVRGTLIGAIYSKAMRLGSSQEDGAALVTMMSTDVERIVRGLYDLHEIWAQAVQVALTTWLIHRTLGLAWIGPLVVSAVAAATTLYSTKYTTLYQIKWITGTQARLSFSRAALGAIKSIKIHGLGPRVADLLQQTRVHELREARPFRHMIVWSSSLANVPMLISPVITYIIVAVQSARYGDDLDAIRIFTTLSLLMLLAEPLFSLFVGFIDFMSGLACFTKIESYLDSEELRDHRYLSEDDASSMASSDMDSSMFAASPLNFLRSMSSKSIITIRNGCFGWALDKDPVLNNVDMVVAQSQGVGLTGPVACGKSTLLKALLGETPLTEGEVTVAEHRVSHCEQSPWLINASVQRNIVMYERWDGKLYREVIYACDLEEDINTLPQNDKTVIGSKGFSLSGGQKQRLALARTLYANRRLALFDDCLSQLDVSTQARVFTRVFGRNGLLRKRQTTFLLVTYMARFLEQMDAVFQLDEDGHVAGLSPYGEVSLALTRPYHHPMLSKLLPFTIKTGPSTPRLAAREYSPELEDEKSDRRIPNEEMDRIRQVGDASVYRYYFASLTWRVGIVFLGIQLVYAFLTAFPVVWLKWWADSTNPDDSAFYVATFGALQVGALVASGLVTCWTFHVIAVRTGLSLHEILARTVMSAPYAFLSKEDSGELLNRFGQDVQLLDMNLPLALQVSVSNFFICLAQLGLIASGSAWILISYPFLFAVFYFVQNYYLKASRQMRYLDLEEKAPLYTHFTESIDGLATIRAFKWTEASEKKNLELIDRSQKPFYLIYIMQRWLVLVLELVMGGLAVLVVGVTVALRDSISPGFTGVSLTQIISFSSMVKLMILFWAQMETALGSVARIRSFEKDTPSEGATRDTPKYDGEWPPHGRIKMENVIAKYSDSDLRPALESISMDVSPGQKIGVCGRTGSGKSSLILALLRMIDAAEGSIHIDGVDVETIPRETLRASIVSVAEEPFMVNGTVKDNLSLYSDISPDEARIALTKVKLWTAVQSAGGLDTDIAQMTFSQGQKQLFNLARALLKPAGRIILLDEFTSSIDLETETYIQQLVHAEFCDHTIIAVAHRLNTILDYDRVAVMEDGHLVEFDNPRTLLESPSKFQDLYNSSTTTAV</sequence>
<dbReference type="Gene3D" id="1.20.1560.10">
    <property type="entry name" value="ABC transporter type 1, transmembrane domain"/>
    <property type="match status" value="2"/>
</dbReference>
<evidence type="ECO:0000256" key="6">
    <source>
        <dbReference type="ARBA" id="ARBA00022989"/>
    </source>
</evidence>
<comment type="subcellular location">
    <subcellularLocation>
        <location evidence="1">Membrane</location>
        <topology evidence="1">Multi-pass membrane protein</topology>
    </subcellularLocation>
</comment>
<evidence type="ECO:0000256" key="3">
    <source>
        <dbReference type="ARBA" id="ARBA00022692"/>
    </source>
</evidence>
<dbReference type="Pfam" id="PF00005">
    <property type="entry name" value="ABC_tran"/>
    <property type="match status" value="2"/>
</dbReference>
<feature type="transmembrane region" description="Helical" evidence="9">
    <location>
        <begin position="86"/>
        <end position="105"/>
    </location>
</feature>
<feature type="domain" description="ABC transporter" evidence="10">
    <location>
        <begin position="1271"/>
        <end position="1504"/>
    </location>
</feature>
<keyword evidence="13" id="KW-1185">Reference proteome</keyword>
<feature type="transmembrane region" description="Helical" evidence="9">
    <location>
        <begin position="955"/>
        <end position="977"/>
    </location>
</feature>
<evidence type="ECO:0000256" key="9">
    <source>
        <dbReference type="SAM" id="Phobius"/>
    </source>
</evidence>
<dbReference type="PROSITE" id="PS50893">
    <property type="entry name" value="ABC_TRANSPORTER_2"/>
    <property type="match status" value="2"/>
</dbReference>
<dbReference type="Proteomes" id="UP000809789">
    <property type="component" value="Unassembled WGS sequence"/>
</dbReference>
<dbReference type="CDD" id="cd18580">
    <property type="entry name" value="ABC_6TM_ABCC_D2"/>
    <property type="match status" value="1"/>
</dbReference>
<keyword evidence="3 9" id="KW-0812">Transmembrane</keyword>
<dbReference type="FunFam" id="1.20.1560.10:FF:000055">
    <property type="entry name" value="ABC multidrug transporter (Eurofung)"/>
    <property type="match status" value="1"/>
</dbReference>
<evidence type="ECO:0000256" key="1">
    <source>
        <dbReference type="ARBA" id="ARBA00004141"/>
    </source>
</evidence>
<accession>A0A8K0PAY8</accession>
<gene>
    <name evidence="12" type="ORF">KVT40_006906</name>
</gene>
<dbReference type="InterPro" id="IPR036640">
    <property type="entry name" value="ABC1_TM_sf"/>
</dbReference>
<dbReference type="GO" id="GO:0140359">
    <property type="term" value="F:ABC-type transporter activity"/>
    <property type="evidence" value="ECO:0007669"/>
    <property type="project" value="InterPro"/>
</dbReference>
<dbReference type="InterPro" id="IPR003593">
    <property type="entry name" value="AAA+_ATPase"/>
</dbReference>
<feature type="transmembrane region" description="Helical" evidence="9">
    <location>
        <begin position="154"/>
        <end position="173"/>
    </location>
</feature>
<dbReference type="InterPro" id="IPR027417">
    <property type="entry name" value="P-loop_NTPase"/>
</dbReference>
<dbReference type="InterPro" id="IPR017871">
    <property type="entry name" value="ABC_transporter-like_CS"/>
</dbReference>
<feature type="transmembrane region" description="Helical" evidence="9">
    <location>
        <begin position="363"/>
        <end position="384"/>
    </location>
</feature>
<keyword evidence="6 9" id="KW-1133">Transmembrane helix</keyword>
<dbReference type="SUPFAM" id="SSF90123">
    <property type="entry name" value="ABC transporter transmembrane region"/>
    <property type="match status" value="2"/>
</dbReference>
<feature type="transmembrane region" description="Helical" evidence="9">
    <location>
        <begin position="578"/>
        <end position="602"/>
    </location>
</feature>
<feature type="transmembrane region" description="Helical" evidence="9">
    <location>
        <begin position="459"/>
        <end position="479"/>
    </location>
</feature>
<evidence type="ECO:0000256" key="7">
    <source>
        <dbReference type="ARBA" id="ARBA00023136"/>
    </source>
</evidence>
<proteinExistence type="predicted"/>
<protein>
    <recommendedName>
        <fullName evidence="14">P-loop containing nucleoside triphosphate hydrolase protein</fullName>
    </recommendedName>
</protein>
<comment type="caution">
    <text evidence="12">The sequence shown here is derived from an EMBL/GenBank/DDBJ whole genome shotgun (WGS) entry which is preliminary data.</text>
</comment>
<feature type="transmembrane region" description="Helical" evidence="9">
    <location>
        <begin position="1091"/>
        <end position="1112"/>
    </location>
</feature>
<feature type="transmembrane region" description="Helical" evidence="9">
    <location>
        <begin position="1176"/>
        <end position="1199"/>
    </location>
</feature>
<dbReference type="SUPFAM" id="SSF52540">
    <property type="entry name" value="P-loop containing nucleoside triphosphate hydrolases"/>
    <property type="match status" value="2"/>
</dbReference>
<evidence type="ECO:0000256" key="8">
    <source>
        <dbReference type="ARBA" id="ARBA00023180"/>
    </source>
</evidence>
<feature type="transmembrane region" description="Helical" evidence="9">
    <location>
        <begin position="185"/>
        <end position="206"/>
    </location>
</feature>
<feature type="transmembrane region" description="Helical" evidence="9">
    <location>
        <begin position="212"/>
        <end position="233"/>
    </location>
</feature>
<dbReference type="PROSITE" id="PS00211">
    <property type="entry name" value="ABC_TRANSPORTER_1"/>
    <property type="match status" value="2"/>
</dbReference>
<dbReference type="InterPro" id="IPR003439">
    <property type="entry name" value="ABC_transporter-like_ATP-bd"/>
</dbReference>
<evidence type="ECO:0008006" key="14">
    <source>
        <dbReference type="Google" id="ProtNLM"/>
    </source>
</evidence>
<reference evidence="12" key="1">
    <citation type="submission" date="2021-07" db="EMBL/GenBank/DDBJ databases">
        <title>Elsinoe batatas strain:CRI-CJ2 Genome sequencing and assembly.</title>
        <authorList>
            <person name="Huang L."/>
        </authorList>
    </citation>
    <scope>NUCLEOTIDE SEQUENCE</scope>
    <source>
        <strain evidence="12">CRI-CJ2</strain>
    </source>
</reference>
<evidence type="ECO:0000259" key="10">
    <source>
        <dbReference type="PROSITE" id="PS50893"/>
    </source>
</evidence>
<evidence type="ECO:0000256" key="5">
    <source>
        <dbReference type="ARBA" id="ARBA00022840"/>
    </source>
</evidence>
<dbReference type="Gene3D" id="3.40.50.300">
    <property type="entry name" value="P-loop containing nucleotide triphosphate hydrolases"/>
    <property type="match status" value="2"/>
</dbReference>
<keyword evidence="8" id="KW-0325">Glycoprotein</keyword>
<evidence type="ECO:0000256" key="4">
    <source>
        <dbReference type="ARBA" id="ARBA00022741"/>
    </source>
</evidence>
<keyword evidence="5" id="KW-0067">ATP-binding</keyword>
<dbReference type="GO" id="GO:0016887">
    <property type="term" value="F:ATP hydrolysis activity"/>
    <property type="evidence" value="ECO:0007669"/>
    <property type="project" value="InterPro"/>
</dbReference>
<dbReference type="InterPro" id="IPR050173">
    <property type="entry name" value="ABC_transporter_C-like"/>
</dbReference>
<feature type="transmembrane region" description="Helical" evidence="9">
    <location>
        <begin position="989"/>
        <end position="1015"/>
    </location>
</feature>
<feature type="transmembrane region" description="Helical" evidence="9">
    <location>
        <begin position="542"/>
        <end position="566"/>
    </location>
</feature>
<dbReference type="EMBL" id="JAESVG020000008">
    <property type="protein sequence ID" value="KAG8625155.1"/>
    <property type="molecule type" value="Genomic_DNA"/>
</dbReference>
<dbReference type="PROSITE" id="PS50929">
    <property type="entry name" value="ABC_TM1F"/>
    <property type="match status" value="2"/>
</dbReference>
<dbReference type="CDD" id="cd18579">
    <property type="entry name" value="ABC_6TM_ABCC_D1"/>
    <property type="match status" value="1"/>
</dbReference>
<dbReference type="FunFam" id="3.40.50.300:FF:000630">
    <property type="entry name" value="ATP-binding cassette (ABC) transporter, putative"/>
    <property type="match status" value="1"/>
</dbReference>
<dbReference type="OrthoDB" id="6500128at2759"/>
<dbReference type="InterPro" id="IPR044746">
    <property type="entry name" value="ABCC_6TM_D1"/>
</dbReference>
<dbReference type="GO" id="GO:0016020">
    <property type="term" value="C:membrane"/>
    <property type="evidence" value="ECO:0007669"/>
    <property type="project" value="UniProtKB-SubCell"/>
</dbReference>
<feature type="transmembrane region" description="Helical" evidence="9">
    <location>
        <begin position="117"/>
        <end position="142"/>
    </location>
</feature>
<dbReference type="InterPro" id="IPR011527">
    <property type="entry name" value="ABC1_TM_dom"/>
</dbReference>
<feature type="transmembrane region" description="Helical" evidence="9">
    <location>
        <begin position="1067"/>
        <end position="1085"/>
    </location>
</feature>
<evidence type="ECO:0000313" key="12">
    <source>
        <dbReference type="EMBL" id="KAG8625155.1"/>
    </source>
</evidence>
<keyword evidence="7 9" id="KW-0472">Membrane</keyword>
<evidence type="ECO:0000256" key="2">
    <source>
        <dbReference type="ARBA" id="ARBA00022448"/>
    </source>
</evidence>
<dbReference type="CDD" id="cd03244">
    <property type="entry name" value="ABCC_MRP_domain2"/>
    <property type="match status" value="1"/>
</dbReference>
<organism evidence="12 13">
    <name type="scientific">Elsinoe batatas</name>
    <dbReference type="NCBI Taxonomy" id="2601811"/>
    <lineage>
        <taxon>Eukaryota</taxon>
        <taxon>Fungi</taxon>
        <taxon>Dikarya</taxon>
        <taxon>Ascomycota</taxon>
        <taxon>Pezizomycotina</taxon>
        <taxon>Dothideomycetes</taxon>
        <taxon>Dothideomycetidae</taxon>
        <taxon>Myriangiales</taxon>
        <taxon>Elsinoaceae</taxon>
        <taxon>Elsinoe</taxon>
    </lineage>
</organism>
<dbReference type="Pfam" id="PF00664">
    <property type="entry name" value="ABC_membrane"/>
    <property type="match status" value="2"/>
</dbReference>
<feature type="domain" description="ABC transporter" evidence="10">
    <location>
        <begin position="666"/>
        <end position="891"/>
    </location>
</feature>
<dbReference type="InterPro" id="IPR044726">
    <property type="entry name" value="ABCC_6TM_D2"/>
</dbReference>
<dbReference type="PANTHER" id="PTHR24223">
    <property type="entry name" value="ATP-BINDING CASSETTE SUB-FAMILY C"/>
    <property type="match status" value="1"/>
</dbReference>
<dbReference type="GO" id="GO:0005524">
    <property type="term" value="F:ATP binding"/>
    <property type="evidence" value="ECO:0007669"/>
    <property type="project" value="UniProtKB-KW"/>
</dbReference>
<keyword evidence="4" id="KW-0547">Nucleotide-binding</keyword>
<feature type="domain" description="ABC transmembrane type-1" evidence="11">
    <location>
        <begin position="330"/>
        <end position="606"/>
    </location>
</feature>
<dbReference type="FunFam" id="1.20.1560.10:FF:000066">
    <property type="entry name" value="ABC multidrug transporter (Eurofung)"/>
    <property type="match status" value="1"/>
</dbReference>
<evidence type="ECO:0000313" key="13">
    <source>
        <dbReference type="Proteomes" id="UP000809789"/>
    </source>
</evidence>
<keyword evidence="2" id="KW-0813">Transport</keyword>